<dbReference type="Proteomes" id="UP000077266">
    <property type="component" value="Unassembled WGS sequence"/>
</dbReference>
<evidence type="ECO:0000313" key="1">
    <source>
        <dbReference type="EMBL" id="KZV78623.1"/>
    </source>
</evidence>
<name>A0A166N0L6_EXIGL</name>
<gene>
    <name evidence="1" type="ORF">EXIGLDRAFT_520697</name>
</gene>
<accession>A0A166N0L6</accession>
<keyword evidence="2" id="KW-1185">Reference proteome</keyword>
<proteinExistence type="predicted"/>
<sequence length="87" mass="9392">MSPSALQPSCPLAVACALHHPTHASPGRPRWTFPPSSSSCPSPVQRAVQLAVILADVADSLCSHFSRNIVIYWQYSYLVLAFPRCGA</sequence>
<evidence type="ECO:0000313" key="2">
    <source>
        <dbReference type="Proteomes" id="UP000077266"/>
    </source>
</evidence>
<dbReference type="InParanoid" id="A0A166N0L6"/>
<reference evidence="1 2" key="1">
    <citation type="journal article" date="2016" name="Mol. Biol. Evol.">
        <title>Comparative Genomics of Early-Diverging Mushroom-Forming Fungi Provides Insights into the Origins of Lignocellulose Decay Capabilities.</title>
        <authorList>
            <person name="Nagy L.G."/>
            <person name="Riley R."/>
            <person name="Tritt A."/>
            <person name="Adam C."/>
            <person name="Daum C."/>
            <person name="Floudas D."/>
            <person name="Sun H."/>
            <person name="Yadav J.S."/>
            <person name="Pangilinan J."/>
            <person name="Larsson K.H."/>
            <person name="Matsuura K."/>
            <person name="Barry K."/>
            <person name="Labutti K."/>
            <person name="Kuo R."/>
            <person name="Ohm R.A."/>
            <person name="Bhattacharya S.S."/>
            <person name="Shirouzu T."/>
            <person name="Yoshinaga Y."/>
            <person name="Martin F.M."/>
            <person name="Grigoriev I.V."/>
            <person name="Hibbett D.S."/>
        </authorList>
    </citation>
    <scope>NUCLEOTIDE SEQUENCE [LARGE SCALE GENOMIC DNA]</scope>
    <source>
        <strain evidence="1 2">HHB12029</strain>
    </source>
</reference>
<dbReference type="EMBL" id="KV426818">
    <property type="protein sequence ID" value="KZV78623.1"/>
    <property type="molecule type" value="Genomic_DNA"/>
</dbReference>
<organism evidence="1 2">
    <name type="scientific">Exidia glandulosa HHB12029</name>
    <dbReference type="NCBI Taxonomy" id="1314781"/>
    <lineage>
        <taxon>Eukaryota</taxon>
        <taxon>Fungi</taxon>
        <taxon>Dikarya</taxon>
        <taxon>Basidiomycota</taxon>
        <taxon>Agaricomycotina</taxon>
        <taxon>Agaricomycetes</taxon>
        <taxon>Auriculariales</taxon>
        <taxon>Exidiaceae</taxon>
        <taxon>Exidia</taxon>
    </lineage>
</organism>
<protein>
    <submittedName>
        <fullName evidence="1">Uncharacterized protein</fullName>
    </submittedName>
</protein>
<dbReference type="AlphaFoldDB" id="A0A166N0L6"/>